<keyword evidence="2" id="KW-0732">Signal</keyword>
<keyword evidence="4" id="KW-1185">Reference proteome</keyword>
<reference evidence="3" key="1">
    <citation type="journal article" date="2014" name="Int. J. Syst. Evol. Microbiol.">
        <title>Complete genome sequence of Corynebacterium casei LMG S-19264T (=DSM 44701T), isolated from a smear-ripened cheese.</title>
        <authorList>
            <consortium name="US DOE Joint Genome Institute (JGI-PGF)"/>
            <person name="Walter F."/>
            <person name="Albersmeier A."/>
            <person name="Kalinowski J."/>
            <person name="Ruckert C."/>
        </authorList>
    </citation>
    <scope>NUCLEOTIDE SEQUENCE</scope>
    <source>
        <strain evidence="3">CGMCC 1.12919</strain>
    </source>
</reference>
<feature type="compositionally biased region" description="Acidic residues" evidence="1">
    <location>
        <begin position="41"/>
        <end position="51"/>
    </location>
</feature>
<evidence type="ECO:0000256" key="2">
    <source>
        <dbReference type="SAM" id="SignalP"/>
    </source>
</evidence>
<feature type="region of interest" description="Disordered" evidence="1">
    <location>
        <begin position="19"/>
        <end position="88"/>
    </location>
</feature>
<evidence type="ECO:0000313" key="3">
    <source>
        <dbReference type="EMBL" id="GGC63513.1"/>
    </source>
</evidence>
<organism evidence="3 4">
    <name type="scientific">Chelatococcus reniformis</name>
    <dbReference type="NCBI Taxonomy" id="1494448"/>
    <lineage>
        <taxon>Bacteria</taxon>
        <taxon>Pseudomonadati</taxon>
        <taxon>Pseudomonadota</taxon>
        <taxon>Alphaproteobacteria</taxon>
        <taxon>Hyphomicrobiales</taxon>
        <taxon>Chelatococcaceae</taxon>
        <taxon>Chelatococcus</taxon>
    </lineage>
</organism>
<dbReference type="RefSeq" id="WP_188609287.1">
    <property type="nucleotide sequence ID" value="NZ_BMGG01000004.1"/>
</dbReference>
<feature type="chain" id="PRO_5037041706" evidence="2">
    <location>
        <begin position="21"/>
        <end position="88"/>
    </location>
</feature>
<dbReference type="Proteomes" id="UP000637002">
    <property type="component" value="Unassembled WGS sequence"/>
</dbReference>
<protein>
    <submittedName>
        <fullName evidence="3">Uncharacterized protein</fullName>
    </submittedName>
</protein>
<evidence type="ECO:0000313" key="4">
    <source>
        <dbReference type="Proteomes" id="UP000637002"/>
    </source>
</evidence>
<dbReference type="EMBL" id="BMGG01000004">
    <property type="protein sequence ID" value="GGC63513.1"/>
    <property type="molecule type" value="Genomic_DNA"/>
</dbReference>
<proteinExistence type="predicted"/>
<name>A0A916U9G7_9HYPH</name>
<reference evidence="3" key="2">
    <citation type="submission" date="2020-09" db="EMBL/GenBank/DDBJ databases">
        <authorList>
            <person name="Sun Q."/>
            <person name="Zhou Y."/>
        </authorList>
    </citation>
    <scope>NUCLEOTIDE SEQUENCE</scope>
    <source>
        <strain evidence="3">CGMCC 1.12919</strain>
    </source>
</reference>
<comment type="caution">
    <text evidence="3">The sequence shown here is derived from an EMBL/GenBank/DDBJ whole genome shotgun (WGS) entry which is preliminary data.</text>
</comment>
<accession>A0A916U9G7</accession>
<feature type="signal peptide" evidence="2">
    <location>
        <begin position="1"/>
        <end position="20"/>
    </location>
</feature>
<evidence type="ECO:0000256" key="1">
    <source>
        <dbReference type="SAM" id="MobiDB-lite"/>
    </source>
</evidence>
<dbReference type="AlphaFoldDB" id="A0A916U9G7"/>
<gene>
    <name evidence="3" type="ORF">GCM10010994_22650</name>
</gene>
<sequence>MRAMVLGTVLVAALTVSAEAQQTRRGAEQEPAPQGQNWLDLGDEGDEEDNGSDYVRESETQSPLDGGMAGSDDLFGNDVLPGGVGGPD</sequence>